<reference evidence="3" key="1">
    <citation type="submission" date="2017-09" db="EMBL/GenBank/DDBJ databases">
        <authorList>
            <person name="Varghese N."/>
            <person name="Submissions S."/>
        </authorList>
    </citation>
    <scope>NUCLEOTIDE SEQUENCE [LARGE SCALE GENOMIC DNA]</scope>
    <source>
        <strain evidence="3">DSM 27208</strain>
    </source>
</reference>
<dbReference type="EMBL" id="OBEJ01000001">
    <property type="protein sequence ID" value="SNZ06155.1"/>
    <property type="molecule type" value="Genomic_DNA"/>
</dbReference>
<evidence type="ECO:0000256" key="1">
    <source>
        <dbReference type="SAM" id="MobiDB-lite"/>
    </source>
</evidence>
<feature type="compositionally biased region" description="Acidic residues" evidence="1">
    <location>
        <begin position="519"/>
        <end position="531"/>
    </location>
</feature>
<gene>
    <name evidence="2" type="ORF">SAMN06269185_1068</name>
</gene>
<proteinExistence type="predicted"/>
<dbReference type="RefSeq" id="WP_097008023.1">
    <property type="nucleotide sequence ID" value="NZ_OBEJ01000001.1"/>
</dbReference>
<feature type="compositionally biased region" description="Polar residues" evidence="1">
    <location>
        <begin position="217"/>
        <end position="231"/>
    </location>
</feature>
<feature type="region of interest" description="Disordered" evidence="1">
    <location>
        <begin position="1"/>
        <end position="156"/>
    </location>
</feature>
<feature type="compositionally biased region" description="Low complexity" evidence="1">
    <location>
        <begin position="38"/>
        <end position="74"/>
    </location>
</feature>
<feature type="region of interest" description="Disordered" evidence="1">
    <location>
        <begin position="291"/>
        <end position="341"/>
    </location>
</feature>
<keyword evidence="3" id="KW-1185">Reference proteome</keyword>
<name>A0A285N9L3_NATPI</name>
<feature type="compositionally biased region" description="Basic and acidic residues" evidence="1">
    <location>
        <begin position="415"/>
        <end position="426"/>
    </location>
</feature>
<feature type="compositionally biased region" description="Polar residues" evidence="1">
    <location>
        <begin position="568"/>
        <end position="589"/>
    </location>
</feature>
<organism evidence="2 3">
    <name type="scientific">Natronoarchaeum philippinense</name>
    <dbReference type="NCBI Taxonomy" id="558529"/>
    <lineage>
        <taxon>Archaea</taxon>
        <taxon>Methanobacteriati</taxon>
        <taxon>Methanobacteriota</taxon>
        <taxon>Stenosarchaea group</taxon>
        <taxon>Halobacteria</taxon>
        <taxon>Halobacteriales</taxon>
        <taxon>Natronoarchaeaceae</taxon>
    </lineage>
</organism>
<feature type="compositionally biased region" description="Low complexity" evidence="1">
    <location>
        <begin position="93"/>
        <end position="112"/>
    </location>
</feature>
<evidence type="ECO:0000313" key="2">
    <source>
        <dbReference type="EMBL" id="SNZ06155.1"/>
    </source>
</evidence>
<feature type="region of interest" description="Disordered" evidence="1">
    <location>
        <begin position="514"/>
        <end position="680"/>
    </location>
</feature>
<feature type="region of interest" description="Disordered" evidence="1">
    <location>
        <begin position="217"/>
        <end position="236"/>
    </location>
</feature>
<feature type="region of interest" description="Disordered" evidence="1">
    <location>
        <begin position="842"/>
        <end position="876"/>
    </location>
</feature>
<feature type="compositionally biased region" description="Basic and acidic residues" evidence="1">
    <location>
        <begin position="436"/>
        <end position="450"/>
    </location>
</feature>
<feature type="region of interest" description="Disordered" evidence="1">
    <location>
        <begin position="388"/>
        <end position="472"/>
    </location>
</feature>
<feature type="compositionally biased region" description="Basic and acidic residues" evidence="1">
    <location>
        <begin position="1"/>
        <end position="12"/>
    </location>
</feature>
<sequence length="943" mass="100144">MSIWGRVRDRASDAVQGAGEQVSDTIDELQDAASDQNESSGQSDASGSSSGSSSSESSSSSQPDGSQPDQQGPASRVIDAVRETAEPITDPLSEAAQDAAGAAESASEQVSETGSEAVSRSASNETIEQAQEVATDVARAAAQSDPADAGQRIEVSSQEVARLERNEPISTVDEQRIRSDLREFAANSGDLDQSDVTVRRSDSGAYQAVAGGSVVAQTSDPRASIESQLEEQTGADITVERQDGEFRATFANPSEQAEYLEQQVSAGYQDITREQVTVEQQGNEFVANLTGEGVVRVSDPDQIRSELSTDPGDQRSDAAQSMTGGAVQQQAPGFDRDDFIVNTGSGEVYLREGAEEDLVRERAAFEWGVDPEQVSIERQDGEFVASAEVPAEDTIDLSPQSDSSGINNESAGLEQIERAQEVRERGAASQLSREIGQFREQAEQQLRSDFEGGVESAQNRIDSVRDSVSPGSTQQAALTAAAAGVATPEPVSTGTGLAVGGLVAGGLALDAARRSEFELPTEQDQPEIEAPTEERSAEFEAPSDTDLGGAEVGVGETMVSSELEATDQMVQQSEVSVPSQPEQPTSGESVPTIEAAGQYTGQITIGELGEQEQEDDILIPAEDIAGTDPEGSVDVEEQIQDQSQDELTAIQEGLGSTAEAEREAQQDLLDDAEPEMFGGGTAGEAIWEDAETLERVYEPVEVEEELEEQTVQETVERIQEAQQSEVLAEETVVGQGEASEVAEETTTLEETVLSSEPNTEVIEEPAVGQGSQTAPLPGQDQDESTAADELEEVLSEEDVAVETALESVLDQEMAAETATPQAYENVYEAVTETGYSYEYLYGGGSDGSRRRRPPSLDLMFPGASGSDDSPLSASVDDSLWSTSISTAEEAGFDFGGGALEEESQPAEEMFESNAADLEADDDWLAEWSGQANENVDDPFEEWY</sequence>
<dbReference type="Proteomes" id="UP000219453">
    <property type="component" value="Unassembled WGS sequence"/>
</dbReference>
<feature type="compositionally biased region" description="Polar residues" evidence="1">
    <location>
        <begin position="397"/>
        <end position="410"/>
    </location>
</feature>
<feature type="compositionally biased region" description="Acidic residues" evidence="1">
    <location>
        <begin position="780"/>
        <end position="791"/>
    </location>
</feature>
<feature type="compositionally biased region" description="Polar residues" evidence="1">
    <location>
        <begin position="113"/>
        <end position="129"/>
    </location>
</feature>
<feature type="compositionally biased region" description="Polar residues" evidence="1">
    <location>
        <begin position="317"/>
        <end position="331"/>
    </location>
</feature>
<feature type="region of interest" description="Disordered" evidence="1">
    <location>
        <begin position="728"/>
        <end position="791"/>
    </location>
</feature>
<dbReference type="AlphaFoldDB" id="A0A285N9L3"/>
<protein>
    <submittedName>
        <fullName evidence="2">Uncharacterized protein</fullName>
    </submittedName>
</protein>
<accession>A0A285N9L3</accession>
<evidence type="ECO:0000313" key="3">
    <source>
        <dbReference type="Proteomes" id="UP000219453"/>
    </source>
</evidence>
<feature type="compositionally biased region" description="Low complexity" evidence="1">
    <location>
        <begin position="136"/>
        <end position="149"/>
    </location>
</feature>